<feature type="region of interest" description="Disordered" evidence="34">
    <location>
        <begin position="713"/>
        <end position="736"/>
    </location>
</feature>
<dbReference type="GO" id="GO:0019062">
    <property type="term" value="P:virion attachment to host cell"/>
    <property type="evidence" value="ECO:0007669"/>
    <property type="project" value="UniProtKB-UniRule"/>
</dbReference>
<sequence>MRVRGIWRNWQQWWIWGILGFWMLMICNVMGNLWVTVYYGVPVWKEAKTTLFCASDAKAYEREVHNVWATHACVPTDPNPQELVLGNVTENFNMWKNDMADQMHEDIISLWDQSLKPCVKMTPLCVTLNCENVNAISNVTYNNNTMSGEIKNCSFNVTTEIRDKKNKEYALFYRLDIVPLNEKGNSSEYRLINCNTSTLTQACPKVSFDPIPIHYCAPAGYAILKCNNKTFNGTGPCKNVSTVQCTHGIKPVVTTQLLVNGSLAEEEIIIRTENLTDNTKTIIVHLNESLEIVCTRPNNNTRKSVRIGPGQTFYANTNIIGDIRQAYCNISEGKWNKTLQQVVKKLKEHFPNKTIKFQPPSGGDLEITTHSFNCRGEFFYCNTSRLFNSTFNSTYMPNATESNSSSVITIPCRIKQIINMWQEIGRAMYAPPIAGNITCKSNITGLLLVRDGGNSNNDTEIFRPGGGNMKDNWRSELYKYKVVEIKPLGIAPTKAKRRVVEREKRAVGIGAVFLGFLGAAGSTMGAASITLTAQARQLLSGIVQQQSNLLRAIEAQQHMLQLTVWGIKQLQTRVLAIERYLKDQQLLSLWGCSGKLICTTNVPWNSSWNNKSQEEIWDNMTWMQWDREISNYTNTIYRLLENSQNQQEQNEKDLLALDKWQNLWSWFSITNWLWYIKIFIMIVGGLIGLRIIFAVLSIVNRVRQGYSPLSFQTLTPSPREPDRLGRIEEEGGEQGRDRSIRLVSGFLPLVWDDLRNPCLFSYHHLRDFILIAARAVERLGRSSLRGLQRGWEGLKYLGSLVQYWGLELKKSAISLLDIIAITVAEGTDRIIAVLQRICRAIYNIPRRIRQGFEVALL</sequence>
<evidence type="ECO:0000256" key="11">
    <source>
        <dbReference type="ARBA" id="ARBA00022581"/>
    </source>
</evidence>
<accession>Q2EQA7</accession>
<comment type="subcellular location">
    <subcellularLocation>
        <location evidence="3">Host cell membrane</location>
        <topology evidence="3">Peripheral membrane protein</topology>
    </subcellularLocation>
    <subcellularLocation>
        <location evidence="1">Host cell membrane</location>
        <topology evidence="1">Single-pass type I membrane protein</topology>
    </subcellularLocation>
    <subcellularLocation>
        <location evidence="2">Host endosome membrane</location>
        <topology evidence="2">Peripheral membrane protein</topology>
    </subcellularLocation>
    <subcellularLocation>
        <location evidence="5">Host endosome membrane</location>
        <topology evidence="5">Single-pass type I membrane protein</topology>
    </subcellularLocation>
    <subcellularLocation>
        <location evidence="6">Virion membrane</location>
        <topology evidence="6">Peripheral membrane protein</topology>
    </subcellularLocation>
    <subcellularLocation>
        <location evidence="4">Virion membrane</location>
        <topology evidence="4">Single-pass type I membrane protein</topology>
    </subcellularLocation>
</comment>
<comment type="function">
    <text evidence="32">Transmembrane protein gp41: Acts as a class I viral fusion protein. Under the current model, the protein has at least 3 conformational states: pre-fusion native state, pre-hairpin intermediate state, and post-fusion hairpin state. During fusion of viral and target intracellular membranes, the coiled coil regions (heptad repeats) assume a trimer-of-hairpins structure, positioning the fusion peptide in close proximity to the C-terminal region of the ectodomain. The formation of this structure appears to drive apposition and subsequent fusion of viral and target cell membranes. Complete fusion occurs in host cell endosomes and is dynamin-dependent, however some lipid transfer might occur at the plasma membrane. The virus undergoes clathrin-dependent internalization long before endosomal fusion, thus minimizing the surface exposure of conserved viral epitopes during fusion and reducing the efficacy of inhibitors targeting these epitopes. Membranes fusion leads to delivery of the nucleocapsid into the cytoplasm.</text>
</comment>
<evidence type="ECO:0000256" key="15">
    <source>
        <dbReference type="ARBA" id="ARBA00022703"/>
    </source>
</evidence>
<organismHost>
    <name type="scientific">Homo sapiens</name>
    <name type="common">Human</name>
    <dbReference type="NCBI Taxonomy" id="9606"/>
</organismHost>
<evidence type="ECO:0000256" key="34">
    <source>
        <dbReference type="SAM" id="MobiDB-lite"/>
    </source>
</evidence>
<dbReference type="InterPro" id="IPR037527">
    <property type="entry name" value="Gp160"/>
</dbReference>
<dbReference type="FunFam" id="2.170.40.20:FF:000003">
    <property type="entry name" value="Envelope glycoprotein gp160"/>
    <property type="match status" value="1"/>
</dbReference>
<dbReference type="GO" id="GO:1903908">
    <property type="term" value="P:positive regulation of plasma membrane raft polarization"/>
    <property type="evidence" value="ECO:0007669"/>
    <property type="project" value="UniProtKB-UniRule"/>
</dbReference>
<protein>
    <recommendedName>
        <fullName evidence="32">Envelope glycoprotein gp160</fullName>
    </recommendedName>
    <alternativeName>
        <fullName evidence="32">Env polyprotein</fullName>
    </alternativeName>
    <component>
        <recommendedName>
            <fullName evidence="32">Surface protein gp120</fullName>
            <shortName evidence="32">SU</shortName>
        </recommendedName>
        <alternativeName>
            <fullName evidence="32">Glycoprotein 120</fullName>
            <shortName evidence="32">gp120</shortName>
        </alternativeName>
    </component>
    <component>
        <recommendedName>
            <fullName evidence="32">Transmembrane protein gp41</fullName>
            <shortName evidence="32">TM</shortName>
        </recommendedName>
        <alternativeName>
            <fullName evidence="32">Glycoprotein 41</fullName>
            <shortName evidence="32">gp41</shortName>
        </alternativeName>
    </component>
</protein>
<evidence type="ECO:0000256" key="27">
    <source>
        <dbReference type="ARBA" id="ARBA00023157"/>
    </source>
</evidence>
<comment type="subunit">
    <text evidence="32">The mature envelope protein (Env) consists of a homotrimer of non-covalently associated gp120-gp41 heterodimers. The resulting complex protrudes from the virus surface as a spike. There seems to be as few as 10 spikes on the average virion. Surface protein gp120 interacts with host CD4, CCR5 and CXCR4. Gp120 also interacts with the C-type lectins CD209/DC-SIGN and CLEC4M/DC-SIGNR (collectively referred to as DC-SIGN(R)). Gp120 and gp41 interact with GalCer. Gp120 interacts with host ITGA4/ITGB7 complex; on CD4+ T-cells, this interaction results in rapid activation of integrin ITGAL/LFA-1, which facilitates efficient cell-to-cell spreading of HIV-1. Gp120 interacts with cell-associated heparan sulfate; this interaction increases virus infectivity on permissive cells and may be involved in infection of CD4- cells.</text>
</comment>
<feature type="lipid moiety-binding region" description="S-palmitoyl cysteine; by host" evidence="32">
    <location>
        <position position="838"/>
    </location>
</feature>
<evidence type="ECO:0000256" key="17">
    <source>
        <dbReference type="ARBA" id="ARBA00022804"/>
    </source>
</evidence>
<evidence type="ECO:0000256" key="19">
    <source>
        <dbReference type="ARBA" id="ARBA00022870"/>
    </source>
</evidence>
<dbReference type="Pfam" id="PF00517">
    <property type="entry name" value="GP41"/>
    <property type="match status" value="1"/>
</dbReference>
<organism evidence="37 38">
    <name type="scientific">Human immunodeficiency virus type 1</name>
    <name type="common">HIV-1</name>
    <dbReference type="NCBI Taxonomy" id="11676"/>
    <lineage>
        <taxon>Viruses</taxon>
        <taxon>Riboviria</taxon>
        <taxon>Pararnavirae</taxon>
        <taxon>Artverviricota</taxon>
        <taxon>Revtraviricetes</taxon>
        <taxon>Ortervirales</taxon>
        <taxon>Retroviridae</taxon>
        <taxon>Orthoretrovirinae</taxon>
        <taxon>Lentivirus</taxon>
        <taxon>Lentivirus humimdef1</taxon>
    </lineage>
</organism>
<feature type="chain" id="PRO_5023342655" description="Envelope glycoprotein gp160" evidence="32">
    <location>
        <begin position="32"/>
        <end position="857"/>
    </location>
</feature>
<dbReference type="GO" id="GO:0039654">
    <property type="term" value="P:fusion of virus membrane with host endosome membrane"/>
    <property type="evidence" value="ECO:0007669"/>
    <property type="project" value="UniProtKB-UniRule"/>
</dbReference>
<keyword evidence="12 32" id="KW-1162">Viral penetration into host cytoplasm</keyword>
<keyword evidence="22 32" id="KW-1133">Transmembrane helix</keyword>
<feature type="disulfide bond" evidence="32">
    <location>
        <begin position="53"/>
        <end position="73"/>
    </location>
</feature>
<comment type="PTM">
    <text evidence="32">Highly glycosylated by host. The high number of glycan on the protein is reffered to as 'glycan shield' because it contributes to hide protein sequence from adaptive immune system.</text>
</comment>
<keyword evidence="10 32" id="KW-1165">Clathrin-mediated endocytosis of virus by host</keyword>
<evidence type="ECO:0000256" key="23">
    <source>
        <dbReference type="ARBA" id="ARBA00023046"/>
    </source>
</evidence>
<keyword evidence="25 32" id="KW-0472">Membrane</keyword>
<feature type="lipid moiety-binding region" description="S-palmitoyl cysteine; by host" evidence="32">
    <location>
        <position position="758"/>
    </location>
</feature>
<dbReference type="GO" id="GO:1903911">
    <property type="term" value="P:positive regulation of receptor clustering"/>
    <property type="evidence" value="ECO:0007669"/>
    <property type="project" value="UniProtKB-UniRule"/>
</dbReference>
<dbReference type="InterPro" id="IPR000328">
    <property type="entry name" value="GP41-like"/>
</dbReference>
<evidence type="ECO:0000256" key="9">
    <source>
        <dbReference type="ARBA" id="ARBA00022511"/>
    </source>
</evidence>
<keyword evidence="28 32" id="KW-0325">Glycoprotein</keyword>
<evidence type="ECO:0000256" key="14">
    <source>
        <dbReference type="ARBA" id="ARBA00022692"/>
    </source>
</evidence>
<keyword evidence="7 32" id="KW-1168">Fusion of virus membrane with host membrane</keyword>
<dbReference type="FunFam" id="1.10.287.210:FF:000001">
    <property type="entry name" value="Envelope glycoprotein gp160"/>
    <property type="match status" value="1"/>
</dbReference>
<dbReference type="GO" id="GO:0055036">
    <property type="term" value="C:virion membrane"/>
    <property type="evidence" value="ECO:0007669"/>
    <property type="project" value="UniProtKB-SubCell"/>
</dbReference>
<dbReference type="GO" id="GO:0005198">
    <property type="term" value="F:structural molecule activity"/>
    <property type="evidence" value="ECO:0007669"/>
    <property type="project" value="UniProtKB-UniRule"/>
</dbReference>
<keyword evidence="24 32" id="KW-0175">Coiled coil</keyword>
<evidence type="ECO:0000256" key="10">
    <source>
        <dbReference type="ARBA" id="ARBA00022570"/>
    </source>
</evidence>
<comment type="domain">
    <text evidence="32">The CD4-binding region is targeted by the antibody b12.</text>
</comment>
<dbReference type="GO" id="GO:0019064">
    <property type="term" value="P:fusion of virus membrane with host plasma membrane"/>
    <property type="evidence" value="ECO:0007669"/>
    <property type="project" value="UniProtKB-UniRule"/>
</dbReference>
<dbReference type="SUPFAM" id="SSF58069">
    <property type="entry name" value="Virus ectodomain"/>
    <property type="match status" value="1"/>
</dbReference>
<evidence type="ECO:0000256" key="6">
    <source>
        <dbReference type="ARBA" id="ARBA00004650"/>
    </source>
</evidence>
<keyword evidence="30 32" id="KW-0449">Lipoprotein</keyword>
<dbReference type="GO" id="GO:0020002">
    <property type="term" value="C:host cell plasma membrane"/>
    <property type="evidence" value="ECO:0007669"/>
    <property type="project" value="UniProtKB-SubCell"/>
</dbReference>
<reference evidence="37 38" key="1">
    <citation type="journal article" date="2006" name="J. Virol. Methods">
        <title>Large-scale amplification, cloning and sequencing of near full-length HIV-1 subtype C genomes.</title>
        <authorList>
            <person name="Rousseau C.M."/>
            <person name="Birditt B.A."/>
            <person name="McKay A.R."/>
            <person name="Stoddard J.N."/>
            <person name="Lee T.C."/>
            <person name="McLaughlin S."/>
            <person name="Moore S.W."/>
            <person name="Shindo N."/>
            <person name="Learn G.H."/>
            <person name="Korber B.T."/>
            <person name="Brander C."/>
            <person name="Goulder P.J."/>
            <person name="Kiepiela P."/>
            <person name="Walker B.D."/>
            <person name="Mullins J.I."/>
        </authorList>
    </citation>
    <scope>NUCLEOTIDE SEQUENCE [LARGE SCALE GENOMIC DNA]</scope>
    <source>
        <strain evidence="37">03ZAPS052MB1</strain>
    </source>
</reference>
<keyword evidence="31 32" id="KW-1160">Virus entry into host cell</keyword>
<keyword evidence="19 32" id="KW-1043">Host membrane</keyword>
<keyword evidence="18 32" id="KW-0946">Virion</keyword>
<comment type="domain">
    <text evidence="32">The YXXL motif is involved in determining the exact site of viral release at the surface of infected mononuclear cells and promotes endocytosis. YXXL and di-leucine endocytosis motifs interact directly or indirectly with the clathrin adapter complexes, opperate independently, and their activities are not additive.</text>
</comment>
<dbReference type="Proteomes" id="UP000169293">
    <property type="component" value="Genome"/>
</dbReference>
<feature type="coiled-coil region" evidence="32">
    <location>
        <begin position="627"/>
        <end position="661"/>
    </location>
</feature>
<evidence type="ECO:0000256" key="8">
    <source>
        <dbReference type="ARBA" id="ARBA00022510"/>
    </source>
</evidence>
<dbReference type="Gene3D" id="1.10.287.210">
    <property type="match status" value="1"/>
</dbReference>
<keyword evidence="16 32" id="KW-0732">Signal</keyword>
<keyword evidence="29 32" id="KW-0899">Viral immunoevasion</keyword>
<evidence type="ECO:0000256" key="28">
    <source>
        <dbReference type="ARBA" id="ARBA00023180"/>
    </source>
</evidence>
<feature type="transmembrane region" description="Helical" evidence="33">
    <location>
        <begin position="506"/>
        <end position="529"/>
    </location>
</feature>
<feature type="domain" description="Retroviral envelope protein GP41-like" evidence="36">
    <location>
        <begin position="524"/>
        <end position="714"/>
    </location>
</feature>
<keyword evidence="14 32" id="KW-0812">Transmembrane</keyword>
<keyword evidence="23 32" id="KW-1039">Host endosome</keyword>
<evidence type="ECO:0000256" key="21">
    <source>
        <dbReference type="ARBA" id="ARBA00022890"/>
    </source>
</evidence>
<evidence type="ECO:0000256" key="33">
    <source>
        <dbReference type="RuleBase" id="RU363095"/>
    </source>
</evidence>
<keyword evidence="26 32" id="KW-0564">Palmitate</keyword>
<feature type="site" description="Cleavage; by host furin" evidence="32">
    <location>
        <begin position="505"/>
        <end position="506"/>
    </location>
</feature>
<dbReference type="Gene3D" id="1.20.5.490">
    <property type="entry name" value="Single helix bin"/>
    <property type="match status" value="1"/>
</dbReference>
<keyword evidence="21 32" id="KW-1164">Virus endocytosis by host</keyword>
<keyword evidence="13 32" id="KW-0165">Cleavage on pair of basic residues</keyword>
<feature type="short sequence motif" description="YXXL motif; contains endocytosis signal" evidence="32">
    <location>
        <begin position="706"/>
        <end position="709"/>
    </location>
</feature>
<evidence type="ECO:0000313" key="37">
    <source>
        <dbReference type="EMBL" id="ABD14996.1"/>
    </source>
</evidence>
<comment type="subcellular location">
    <molecule>Surface protein gp120</molecule>
    <subcellularLocation>
        <location evidence="32">Virion membrane</location>
        <topology evidence="32">Peripheral membrane protein</topology>
    </subcellularLocation>
    <subcellularLocation>
        <location evidence="32">Host cell membrane</location>
        <topology evidence="32">Peripheral membrane protein</topology>
    </subcellularLocation>
    <subcellularLocation>
        <location evidence="32">Host endosome membrane</location>
        <topology evidence="32">Single-pass type I membrane protein</topology>
    </subcellularLocation>
    <text evidence="32">The surface protein is not anchored to the viral envelope, but associates with the extravirion surface through its binding to TM. It is probably concentrated at the site of budding and incorporated into the virions possibly by contacts between the cytoplasmic tail of Env and the N-terminus of Gag.</text>
</comment>
<evidence type="ECO:0000256" key="29">
    <source>
        <dbReference type="ARBA" id="ARBA00023280"/>
    </source>
</evidence>
<dbReference type="GO" id="GO:0019082">
    <property type="term" value="P:viral protein processing"/>
    <property type="evidence" value="ECO:0007669"/>
    <property type="project" value="UniProtKB-UniRule"/>
</dbReference>
<evidence type="ECO:0000256" key="20">
    <source>
        <dbReference type="ARBA" id="ARBA00022879"/>
    </source>
</evidence>
<comment type="function">
    <text evidence="32">Envelope glycoprotein gp160: Oligomerizes in the host endoplasmic reticulum into predominantly trimers. In a second time, gp160 transits in the host Golgi, where glycosylation is completed. The precursor is then proteolytically cleaved in the trans-Golgi and thereby activated by cellular furin or furin-like proteases to produce gp120 and gp41.</text>
</comment>
<dbReference type="InterPro" id="IPR000777">
    <property type="entry name" value="HIV1_Gp120"/>
</dbReference>
<evidence type="ECO:0000256" key="26">
    <source>
        <dbReference type="ARBA" id="ARBA00023139"/>
    </source>
</evidence>
<evidence type="ECO:0000256" key="18">
    <source>
        <dbReference type="ARBA" id="ARBA00022844"/>
    </source>
</evidence>
<dbReference type="Gene3D" id="2.170.40.20">
    <property type="entry name" value="Human immunodeficiency virus 1, Gp160, envelope glycoprotein"/>
    <property type="match status" value="2"/>
</dbReference>
<keyword evidence="9 32" id="KW-1032">Host cell membrane</keyword>
<evidence type="ECO:0000256" key="13">
    <source>
        <dbReference type="ARBA" id="ARBA00022685"/>
    </source>
</evidence>
<keyword evidence="27 32" id="KW-1015">Disulfide bond</keyword>
<comment type="domain">
    <text evidence="32 33">The 17 amino acids long immunosuppressive region is present in many retroviral envelope proteins. Synthetic peptides derived from this relatively conserved sequence inhibit immune function in vitro and in vivo.</text>
</comment>
<comment type="subcellular location">
    <molecule>Transmembrane protein gp41</molecule>
    <subcellularLocation>
        <location evidence="32">Virion membrane</location>
        <topology evidence="32">Single-pass type I membrane protein</topology>
    </subcellularLocation>
    <subcellularLocation>
        <location evidence="32">Host cell membrane</location>
        <topology evidence="32">Single-pass type I membrane protein</topology>
    </subcellularLocation>
    <subcellularLocation>
        <location evidence="32">Host endosome membrane</location>
        <topology evidence="32">Single-pass type I membrane protein</topology>
    </subcellularLocation>
    <text evidence="32">It is probably concentrated at the site of budding and incorporated into the virions possibly by contacts between the cytoplasmic tail of Env and the N-terminus of Gag.</text>
</comment>
<evidence type="ECO:0000256" key="1">
    <source>
        <dbReference type="ARBA" id="ARBA00004402"/>
    </source>
</evidence>
<feature type="disulfide bond" evidence="32">
    <location>
        <begin position="226"/>
        <end position="237"/>
    </location>
</feature>
<dbReference type="CDD" id="cd09909">
    <property type="entry name" value="HIV-1-like_HR1-HR2"/>
    <property type="match status" value="1"/>
</dbReference>
<evidence type="ECO:0000256" key="5">
    <source>
        <dbReference type="ARBA" id="ARBA00004578"/>
    </source>
</evidence>
<proteinExistence type="inferred from homology"/>
<evidence type="ECO:0000259" key="36">
    <source>
        <dbReference type="Pfam" id="PF00517"/>
    </source>
</evidence>
<evidence type="ECO:0000256" key="2">
    <source>
        <dbReference type="ARBA" id="ARBA00004433"/>
    </source>
</evidence>
<feature type="region of interest" description="CD4-binding loop" evidence="32">
    <location>
        <begin position="360"/>
        <end position="370"/>
    </location>
</feature>
<evidence type="ECO:0000256" key="31">
    <source>
        <dbReference type="ARBA" id="ARBA00023296"/>
    </source>
</evidence>
<evidence type="ECO:0000256" key="3">
    <source>
        <dbReference type="ARBA" id="ARBA00004505"/>
    </source>
</evidence>
<dbReference type="InterPro" id="IPR036377">
    <property type="entry name" value="Gp120_core_sf"/>
</dbReference>
<evidence type="ECO:0000256" key="7">
    <source>
        <dbReference type="ARBA" id="ARBA00022506"/>
    </source>
</evidence>
<comment type="PTM">
    <text evidence="32">Palmitoylation of the transmembrane protein and of Env polyprotein (prior to its proteolytic cleavage) is essential for their association with host cell membrane lipid rafts. Palmitoylation is therefore required for envelope trafficking to classical lipid rafts, but not for viral replication.</text>
</comment>
<evidence type="ECO:0000256" key="24">
    <source>
        <dbReference type="ARBA" id="ARBA00023054"/>
    </source>
</evidence>
<comment type="PTM">
    <text evidence="32">Specific enzymatic cleavages in vivo yield mature proteins. Envelope glycoproteins are synthesized as a inactive precursor that is heavily N-glycosylated and processed likely by host cell furin in the Golgi to yield the mature SU and TM proteins. The cleavage site between SU and TM requires the minimal sequence [KR]-X-[KR]-R. About 2 of the 9 disulfide bonds of gp41 are reduced by P4HB/PDI, following binding to CD4 receptor.</text>
</comment>
<feature type="transmembrane region" description="Helical" evidence="33">
    <location>
        <begin position="13"/>
        <end position="41"/>
    </location>
</feature>
<dbReference type="SUPFAM" id="SSF56502">
    <property type="entry name" value="gp120 core"/>
    <property type="match status" value="2"/>
</dbReference>
<dbReference type="GO" id="GO:0052031">
    <property type="term" value="P:symbiont-mediated perturbation of host defense response"/>
    <property type="evidence" value="ECO:0007669"/>
    <property type="project" value="UniProtKB-UniRule"/>
</dbReference>
<feature type="region of interest" description="V5" evidence="32">
    <location>
        <begin position="455"/>
        <end position="465"/>
    </location>
</feature>
<dbReference type="Pfam" id="PF00516">
    <property type="entry name" value="GP120"/>
    <property type="match status" value="1"/>
</dbReference>
<feature type="short sequence motif" description="Di-leucine internalization motif" evidence="32">
    <location>
        <begin position="856"/>
        <end position="857"/>
    </location>
</feature>
<gene>
    <name evidence="32 37" type="primary">env</name>
</gene>
<dbReference type="EMBL" id="DQ369987">
    <property type="protein sequence ID" value="ABD14996.1"/>
    <property type="molecule type" value="Genomic_RNA"/>
</dbReference>
<evidence type="ECO:0000256" key="25">
    <source>
        <dbReference type="ARBA" id="ARBA00023136"/>
    </source>
</evidence>
<feature type="disulfide bond" evidence="32">
    <location>
        <begin position="216"/>
        <end position="245"/>
    </location>
</feature>
<comment type="function">
    <text evidence="32">Surface protein gp120: Attaches the virus to the host lymphoid cell by binding to the primary receptor CD4. This interaction induces a structural rearrangement creating a high affinity binding site for a chemokine coreceptor like CXCR4 and/or CCR5. Acts as a ligand for CD209/DC-SIGN and CLEC4M/DC-SIGNR, which are respectively found on dendritic cells (DCs), and on endothelial cells of liver sinusoids and lymph node sinuses. These interactions allow capture of viral particles at mucosal surfaces by these cells and subsequent transmission to permissive cells. HIV subverts the migration properties of dendritic cells to gain access to CD4+ T-cells in lymph nodes. Virus transmission to permissive T-cells occurs either in trans (without DCs infection, through viral capture and transmission), or in cis (following DCs productive infection, through the usual CD4-gp120 interaction), thereby inducing a robust infection. In trans infection, bound virions remain infectious over days and it is proposed that they are not degraded, but protected in non-lysosomal acidic organelles within the DCs close to the cell membrane thus contributing to the viral infectious potential during DCs' migration from the periphery to the lymphoid tissues. On arrival at lymphoid tissues, intact virions recycle back to DCs' cell surface allowing virus transmission to CD4+ T-cells.</text>
</comment>
<evidence type="ECO:0000256" key="12">
    <source>
        <dbReference type="ARBA" id="ARBA00022595"/>
    </source>
</evidence>
<evidence type="ECO:0000256" key="16">
    <source>
        <dbReference type="ARBA" id="ARBA00022729"/>
    </source>
</evidence>
<keyword evidence="17 32" id="KW-1161">Viral attachment to host cell</keyword>
<name>Q2EQA7_HV1</name>
<feature type="region of interest" description="MPER; binding to GalCer" evidence="32">
    <location>
        <begin position="656"/>
        <end position="677"/>
    </location>
</feature>
<evidence type="ECO:0000313" key="38">
    <source>
        <dbReference type="Proteomes" id="UP000169293"/>
    </source>
</evidence>
<dbReference type="GO" id="GO:0044175">
    <property type="term" value="C:host cell endosome membrane"/>
    <property type="evidence" value="ECO:0007669"/>
    <property type="project" value="UniProtKB-SubCell"/>
</dbReference>
<feature type="chain" id="PRO_5023342656" description="Transmembrane protein gp41" evidence="32">
    <location>
        <begin position="506"/>
        <end position="857"/>
    </location>
</feature>
<comment type="miscellaneous">
    <text evidence="32">Inhibitors targeting HIV-1 viral envelope proteins are used as antiretroviral drugs. Attachment of virions to the cell surface via non-specific interactions and CD4 binding can be blocked by inhibitors that include cyanovirin-N, cyclotriazadisulfonamide analogs, PRO 2000, TNX 355 and PRO 542. In addition, BMS 806 can block CD4-induced conformational changes. Env interactions with the coreceptor molecules can be targeted by CCR5 antagonists including SCH-D, maraviroc (UK 427857) and aplaviroc (GW 873140), and the CXCR4 antagonist AMD 070. Fusion of viral and cellular membranes can be inhibited by peptides such as enfuvirtide and tifuvirtide (T 1249). Resistance to inhibitors associated with mutations in Env are observed. Most of the time, single mutations confer only a modest reduction in drug susceptibility. Combination of several mutations is usually required to develop a high-level drug resistance.</text>
</comment>
<keyword evidence="15 32" id="KW-0053">Apoptosis</keyword>
<feature type="transmembrane region" description="Helical" evidence="33">
    <location>
        <begin position="672"/>
        <end position="699"/>
    </location>
</feature>
<evidence type="ECO:0000256" key="22">
    <source>
        <dbReference type="ARBA" id="ARBA00022989"/>
    </source>
</evidence>
<comment type="similarity">
    <text evidence="32">Belongs to the HIV-1 env protein family.</text>
</comment>
<dbReference type="HAMAP" id="MF_04083">
    <property type="entry name" value="HIV_ENV"/>
    <property type="match status" value="1"/>
</dbReference>
<dbReference type="FunFam" id="1.20.5.490:FF:000001">
    <property type="entry name" value="Envelope glycoprotein gp160"/>
    <property type="match status" value="1"/>
</dbReference>
<feature type="region of interest" description="Immunosuppression" evidence="32">
    <location>
        <begin position="568"/>
        <end position="586"/>
    </location>
</feature>
<comment type="caution">
    <text evidence="32 33">Lacks conserved residue(s) required for the propagation of feature annotation.</text>
</comment>
<dbReference type="GO" id="GO:0016020">
    <property type="term" value="C:membrane"/>
    <property type="evidence" value="ECO:0007669"/>
    <property type="project" value="UniProtKB-UniRule"/>
</dbReference>
<evidence type="ECO:0000256" key="30">
    <source>
        <dbReference type="ARBA" id="ARBA00023288"/>
    </source>
</evidence>
<evidence type="ECO:0000259" key="35">
    <source>
        <dbReference type="Pfam" id="PF00516"/>
    </source>
</evidence>
<feature type="topological domain" description="Cytoplasmic" evidence="32">
    <location>
        <begin position="700"/>
        <end position="857"/>
    </location>
</feature>
<comment type="domain">
    <text evidence="32">The membrane proximal external region (MPER) present in gp41 is a tryptophan-rich region recognized by the antibodies 2F5, Z13, and 4E10. MPER seems to play a role in fusion.</text>
</comment>
<dbReference type="FunFam" id="2.170.40.20:FF:000004">
    <property type="entry name" value="Envelope glycoprotein gp160"/>
    <property type="match status" value="1"/>
</dbReference>
<feature type="compositionally biased region" description="Basic and acidic residues" evidence="34">
    <location>
        <begin position="719"/>
        <end position="736"/>
    </location>
</feature>
<feature type="disulfide bond" evidence="32">
    <location>
        <begin position="592"/>
        <end position="598"/>
    </location>
</feature>
<evidence type="ECO:0000256" key="32">
    <source>
        <dbReference type="HAMAP-Rule" id="MF_04083"/>
    </source>
</evidence>
<keyword evidence="20 32" id="KW-0261">Viral envelope protein</keyword>
<feature type="region of interest" description="Fusion peptide" evidence="32">
    <location>
        <begin position="506"/>
        <end position="526"/>
    </location>
</feature>
<feature type="domain" description="Human immunodeficiency virus 1 envelope glycoprotein Gp120" evidence="35">
    <location>
        <begin position="33"/>
        <end position="505"/>
    </location>
</feature>
<evidence type="ECO:0000256" key="4">
    <source>
        <dbReference type="ARBA" id="ARBA00004563"/>
    </source>
</evidence>
<dbReference type="GO" id="GO:0075512">
    <property type="term" value="P:clathrin-dependent endocytosis of virus by host cell"/>
    <property type="evidence" value="ECO:0007669"/>
    <property type="project" value="UniProtKB-UniRule"/>
</dbReference>
<dbReference type="GO" id="GO:0019031">
    <property type="term" value="C:viral envelope"/>
    <property type="evidence" value="ECO:0007669"/>
    <property type="project" value="UniProtKB-KW"/>
</dbReference>
<comment type="domain">
    <text evidence="32">Some of the most genetically diverse regions of the viral genome are present in Env. They are called variable regions 1 through 5 (V1 through V5). Coreceptor usage of gp120 is determined mainly by the primary structure of the third variable region (V3) in the outer domain of gp120. The sequence of V3 determines which coreceptor, CCR5 and/or CXCR4 (corresponding to R5/macrophage, X4/T cell and R5X4/T cell and macrophage tropism), is used to trigger the fusion potential of the Env complex, and hence which cells the virus can infect. Binding to CCR5 involves a region adjacent in addition to V3.</text>
</comment>
<comment type="miscellaneous">
    <text evidence="32">HIV-1 lineages are divided in three main groups, M (for Major), O (for Outlier), and N (for New, or Non-M, Non-O). The vast majority of strains found worldwide belong to the group M. Group O seems to be endemic to and largely confined to Cameroon and neighboring countries in West Central Africa, where these viruses represent a small minority of HIV-1 strains. The group N is represented by a limited number of isolates from Cameroonian persons. The group M is further subdivided in 9 clades or subtypes (A to D, F to H, J and K).</text>
</comment>
<keyword evidence="11 32" id="KW-0945">Host-virus interaction</keyword>
<keyword evidence="8 32" id="KW-1170">Fusion of virus membrane with host endosomal membrane</keyword>